<accession>A0ABP1QUZ0</accession>
<evidence type="ECO:0000256" key="4">
    <source>
        <dbReference type="SAM" id="SignalP"/>
    </source>
</evidence>
<feature type="compositionally biased region" description="Polar residues" evidence="3">
    <location>
        <begin position="554"/>
        <end position="563"/>
    </location>
</feature>
<dbReference type="InterPro" id="IPR000618">
    <property type="entry name" value="Insect_cuticle"/>
</dbReference>
<keyword evidence="1 2" id="KW-0193">Cuticle</keyword>
<evidence type="ECO:0000256" key="2">
    <source>
        <dbReference type="PROSITE-ProRule" id="PRU00497"/>
    </source>
</evidence>
<evidence type="ECO:0000313" key="5">
    <source>
        <dbReference type="EMBL" id="CAL8111932.1"/>
    </source>
</evidence>
<evidence type="ECO:0000313" key="6">
    <source>
        <dbReference type="Proteomes" id="UP001642540"/>
    </source>
</evidence>
<evidence type="ECO:0008006" key="7">
    <source>
        <dbReference type="Google" id="ProtNLM"/>
    </source>
</evidence>
<dbReference type="Proteomes" id="UP001642540">
    <property type="component" value="Unassembled WGS sequence"/>
</dbReference>
<feature type="compositionally biased region" description="Basic residues" evidence="3">
    <location>
        <begin position="730"/>
        <end position="747"/>
    </location>
</feature>
<keyword evidence="4" id="KW-0732">Signal</keyword>
<feature type="region of interest" description="Disordered" evidence="3">
    <location>
        <begin position="724"/>
        <end position="822"/>
    </location>
</feature>
<comment type="caution">
    <text evidence="5">The sequence shown here is derived from an EMBL/GenBank/DDBJ whole genome shotgun (WGS) entry which is preliminary data.</text>
</comment>
<name>A0ABP1QUZ0_9HEXA</name>
<feature type="compositionally biased region" description="Basic residues" evidence="3">
    <location>
        <begin position="46"/>
        <end position="55"/>
    </location>
</feature>
<feature type="region of interest" description="Disordered" evidence="3">
    <location>
        <begin position="550"/>
        <end position="569"/>
    </location>
</feature>
<dbReference type="PROSITE" id="PS51155">
    <property type="entry name" value="CHIT_BIND_RR_2"/>
    <property type="match status" value="1"/>
</dbReference>
<feature type="region of interest" description="Disordered" evidence="3">
    <location>
        <begin position="361"/>
        <end position="385"/>
    </location>
</feature>
<feature type="region of interest" description="Disordered" evidence="3">
    <location>
        <begin position="217"/>
        <end position="240"/>
    </location>
</feature>
<dbReference type="InterPro" id="IPR031311">
    <property type="entry name" value="CHIT_BIND_RR_consensus"/>
</dbReference>
<dbReference type="EMBL" id="CAXLJM020000046">
    <property type="protein sequence ID" value="CAL8111932.1"/>
    <property type="molecule type" value="Genomic_DNA"/>
</dbReference>
<dbReference type="PANTHER" id="PTHR12236:SF79">
    <property type="entry name" value="CUTICULAR PROTEIN 50CB-RELATED"/>
    <property type="match status" value="1"/>
</dbReference>
<proteinExistence type="predicted"/>
<dbReference type="PROSITE" id="PS00233">
    <property type="entry name" value="CHIT_BIND_RR_1"/>
    <property type="match status" value="1"/>
</dbReference>
<evidence type="ECO:0000256" key="3">
    <source>
        <dbReference type="SAM" id="MobiDB-lite"/>
    </source>
</evidence>
<dbReference type="PANTHER" id="PTHR12236">
    <property type="entry name" value="STRUCTURAL CONTITUENT OF CUTICLE"/>
    <property type="match status" value="1"/>
</dbReference>
<sequence length="822" mass="92008">MKMRRVFCFTLITVFLIVITVVAAQSPVDEVDDEENEEVARPIRASPRKRVRSRNNNKSNSNENRGVQKRRLSAAFRPTRAPLFEASPPDPFRDGEVGPNGHNGHSHSPPTRDPYYSPSRFEREKKRQRIRLTSEAPLRNSFDVSGSTEYNGNDPAYVVPGKNYAFAYAVGDNSEDFSHKEAREGQTTIGEYRITLPDGRTQVVRYTAGGKHGYKADVTYESSGNSNELPPAGPSPAYHRQKLNGHKQYHASVQPTQFAPSPSPSFNSDRVYKSRPLKTTPLYGEDNDDHDEEYHPRIGTPKITYKGGNSPQPTPTPEYAYNGVSTTPTPRPNSIYDKISPYRGGGKQVYKLDDLAYAHEHSPRAGPVRSKTRNLPVPETPRGRSTAASYYDTQQVQPHPKIKVSARPTKKYKNPATYYAAPQQTHQPQANIVNSYVGPKHFQYLQETPVHTYQPSPSPVTKQLKESHRHVVPLEQYKSGGPIRVAYNYNTVKPRKQKKKYNIHQPLGQYLVQTPATAVTPQNYQSTPAGGLPKEPFHYYNSFHQPQHHGFGQISPSPTPSVASNPSPYRNPSPYPVTAYPSPTKPYITEHVTPSHSRLRLPSPPSTAGHVYLETPASGERPNRLGIKEALSRLPNIPEAKTTVHPYEVGSADYGKGVGYGNLPHDLENNNQEQGFGAYPFNGVTEANLDPTSFFTAGGGDDPYFQNDQFSFLGGINNFDIEQANVRQIRQPKQRRRRQRRPGKRRGLPVTSAPPEMEAPEVPSQPSSQSETQAPKRRQQPTTSRGKGKRRRMRTQQPDPMMHAVESRRGSRPRKPTDAPSN</sequence>
<feature type="compositionally biased region" description="Low complexity" evidence="3">
    <location>
        <begin position="760"/>
        <end position="773"/>
    </location>
</feature>
<dbReference type="Pfam" id="PF00379">
    <property type="entry name" value="Chitin_bind_4"/>
    <property type="match status" value="1"/>
</dbReference>
<organism evidence="5 6">
    <name type="scientific">Orchesella dallaii</name>
    <dbReference type="NCBI Taxonomy" id="48710"/>
    <lineage>
        <taxon>Eukaryota</taxon>
        <taxon>Metazoa</taxon>
        <taxon>Ecdysozoa</taxon>
        <taxon>Arthropoda</taxon>
        <taxon>Hexapoda</taxon>
        <taxon>Collembola</taxon>
        <taxon>Entomobryomorpha</taxon>
        <taxon>Entomobryoidea</taxon>
        <taxon>Orchesellidae</taxon>
        <taxon>Orchesellinae</taxon>
        <taxon>Orchesella</taxon>
    </lineage>
</organism>
<evidence type="ECO:0000256" key="1">
    <source>
        <dbReference type="ARBA" id="ARBA00022460"/>
    </source>
</evidence>
<feature type="region of interest" description="Disordered" evidence="3">
    <location>
        <begin position="29"/>
        <end position="136"/>
    </location>
</feature>
<protein>
    <recommendedName>
        <fullName evidence="7">Pro-resilin</fullName>
    </recommendedName>
</protein>
<feature type="compositionally biased region" description="Low complexity" evidence="3">
    <location>
        <begin position="56"/>
        <end position="65"/>
    </location>
</feature>
<gene>
    <name evidence="5" type="ORF">ODALV1_LOCUS15420</name>
</gene>
<keyword evidence="6" id="KW-1185">Reference proteome</keyword>
<reference evidence="5 6" key="1">
    <citation type="submission" date="2024-08" db="EMBL/GenBank/DDBJ databases">
        <authorList>
            <person name="Cucini C."/>
            <person name="Frati F."/>
        </authorList>
    </citation>
    <scope>NUCLEOTIDE SEQUENCE [LARGE SCALE GENOMIC DNA]</scope>
</reference>
<dbReference type="InterPro" id="IPR051217">
    <property type="entry name" value="Insect_Cuticle_Struc_Prot"/>
</dbReference>
<feature type="chain" id="PRO_5045548409" description="Pro-resilin" evidence="4">
    <location>
        <begin position="25"/>
        <end position="822"/>
    </location>
</feature>
<feature type="signal peptide" evidence="4">
    <location>
        <begin position="1"/>
        <end position="24"/>
    </location>
</feature>